<reference evidence="1" key="1">
    <citation type="submission" date="2023-04" db="EMBL/GenBank/DDBJ databases">
        <authorList>
            <person name="Vijverberg K."/>
            <person name="Xiong W."/>
            <person name="Schranz E."/>
        </authorList>
    </citation>
    <scope>NUCLEOTIDE SEQUENCE</scope>
</reference>
<dbReference type="EMBL" id="OX465086">
    <property type="protein sequence ID" value="CAI9261075.1"/>
    <property type="molecule type" value="Genomic_DNA"/>
</dbReference>
<keyword evidence="2" id="KW-1185">Reference proteome</keyword>
<dbReference type="AlphaFoldDB" id="A0AA35Y1A4"/>
<protein>
    <submittedName>
        <fullName evidence="1">Uncharacterized protein</fullName>
    </submittedName>
</protein>
<evidence type="ECO:0000313" key="1">
    <source>
        <dbReference type="EMBL" id="CAI9261075.1"/>
    </source>
</evidence>
<gene>
    <name evidence="1" type="ORF">LSALG_LOCUS1878</name>
</gene>
<accession>A0AA35Y1A4</accession>
<evidence type="ECO:0000313" key="2">
    <source>
        <dbReference type="Proteomes" id="UP001177003"/>
    </source>
</evidence>
<proteinExistence type="predicted"/>
<organism evidence="1 2">
    <name type="scientific">Lactuca saligna</name>
    <name type="common">Willowleaf lettuce</name>
    <dbReference type="NCBI Taxonomy" id="75948"/>
    <lineage>
        <taxon>Eukaryota</taxon>
        <taxon>Viridiplantae</taxon>
        <taxon>Streptophyta</taxon>
        <taxon>Embryophyta</taxon>
        <taxon>Tracheophyta</taxon>
        <taxon>Spermatophyta</taxon>
        <taxon>Magnoliopsida</taxon>
        <taxon>eudicotyledons</taxon>
        <taxon>Gunneridae</taxon>
        <taxon>Pentapetalae</taxon>
        <taxon>asterids</taxon>
        <taxon>campanulids</taxon>
        <taxon>Asterales</taxon>
        <taxon>Asteraceae</taxon>
        <taxon>Cichorioideae</taxon>
        <taxon>Cichorieae</taxon>
        <taxon>Lactucinae</taxon>
        <taxon>Lactuca</taxon>
    </lineage>
</organism>
<sequence>MMKLCISCVNRLFHRYLPFQLLTFDFKGVDILIAINKDEMLQMMRFGAEMVFSSKDSTITDEDIDRIIAKGEKAVVGLLILFIWPSSWRNKVDLALGDIHVAKCMSLTTHVSHWRKLKVLYFS</sequence>
<dbReference type="Proteomes" id="UP001177003">
    <property type="component" value="Chromosome 0"/>
</dbReference>
<name>A0AA35Y1A4_LACSI</name>